<evidence type="ECO:0000256" key="5">
    <source>
        <dbReference type="ARBA" id="ARBA00023180"/>
    </source>
</evidence>
<evidence type="ECO:0000256" key="4">
    <source>
        <dbReference type="ARBA" id="ARBA00023157"/>
    </source>
</evidence>
<evidence type="ECO:0000256" key="2">
    <source>
        <dbReference type="ARBA" id="ARBA00022729"/>
    </source>
</evidence>
<dbReference type="GO" id="GO:0005615">
    <property type="term" value="C:extracellular space"/>
    <property type="evidence" value="ECO:0007669"/>
    <property type="project" value="TreeGrafter"/>
</dbReference>
<keyword evidence="4" id="KW-1015">Disulfide bond</keyword>
<keyword evidence="3 7" id="KW-0472">Membrane</keyword>
<dbReference type="GO" id="GO:0002476">
    <property type="term" value="P:antigen processing and presentation of endogenous peptide antigen via MHC class Ib"/>
    <property type="evidence" value="ECO:0007669"/>
    <property type="project" value="TreeGrafter"/>
</dbReference>
<dbReference type="GO" id="GO:0001916">
    <property type="term" value="P:positive regulation of T cell mediated cytotoxicity"/>
    <property type="evidence" value="ECO:0007669"/>
    <property type="project" value="TreeGrafter"/>
</dbReference>
<sequence length="398" mass="43799">MTACNRYERWPVGGACCAGSGVSREGFSCSGGSSSRGRSGGSGGGEPRSPAVGPRLSSQVRLSPPVPARPPFCSKRLLSGVCPRGPSAAVVAEVAVAERDAHILSCSFTVKTRSIRTESTPQCSVDGVPLRPYDSDNTRKEGNAPKECADLFPKLKDIEEELRNQIHTIEEKGYLTTGDHTLLVTPVSLHKERQPIDAYWNFTLDEQYFFIFDLKNKKWEEIHNNIPGIDIWQNNTKLAQDLETFSIGDSDRCFKILSPSKKMARPTSRTPDIGNVTSSPSQLPSTMNATQIPSTMNTTQLPSTMNATQFISIKQPLSKRGYTVTIVLIVSFFIVLPVILHTALQLPHLSLIHSHCQQLPPGLLWNSPSLFYITARKENLMMLGICAMSLLTKHVVKY</sequence>
<evidence type="ECO:0000313" key="9">
    <source>
        <dbReference type="Proteomes" id="UP001488838"/>
    </source>
</evidence>
<reference evidence="8 9" key="1">
    <citation type="journal article" date="2023" name="bioRxiv">
        <title>Conserved and derived expression patterns and positive selection on dental genes reveal complex evolutionary context of ever-growing rodent molars.</title>
        <authorList>
            <person name="Calamari Z.T."/>
            <person name="Song A."/>
            <person name="Cohen E."/>
            <person name="Akter M."/>
            <person name="Roy R.D."/>
            <person name="Hallikas O."/>
            <person name="Christensen M.M."/>
            <person name="Li P."/>
            <person name="Marangoni P."/>
            <person name="Jernvall J."/>
            <person name="Klein O.D."/>
        </authorList>
    </citation>
    <scope>NUCLEOTIDE SEQUENCE [LARGE SCALE GENOMIC DNA]</scope>
    <source>
        <strain evidence="8">V071</strain>
    </source>
</reference>
<feature type="region of interest" description="Disordered" evidence="6">
    <location>
        <begin position="120"/>
        <end position="145"/>
    </location>
</feature>
<evidence type="ECO:0000313" key="8">
    <source>
        <dbReference type="EMBL" id="KAK7803524.1"/>
    </source>
</evidence>
<evidence type="ECO:0000256" key="6">
    <source>
        <dbReference type="SAM" id="MobiDB-lite"/>
    </source>
</evidence>
<gene>
    <name evidence="8" type="ORF">U0070_002949</name>
</gene>
<keyword evidence="5" id="KW-0325">Glycoprotein</keyword>
<comment type="subcellular location">
    <subcellularLocation>
        <location evidence="1">Membrane</location>
    </subcellularLocation>
</comment>
<feature type="region of interest" description="Disordered" evidence="6">
    <location>
        <begin position="263"/>
        <end position="286"/>
    </location>
</feature>
<accession>A0AAW0HL94</accession>
<dbReference type="InterPro" id="IPR011162">
    <property type="entry name" value="MHC_I/II-like_Ag-recog"/>
</dbReference>
<dbReference type="InterPro" id="IPR050208">
    <property type="entry name" value="MHC_class-I_related"/>
</dbReference>
<dbReference type="GO" id="GO:0009897">
    <property type="term" value="C:external side of plasma membrane"/>
    <property type="evidence" value="ECO:0007669"/>
    <property type="project" value="TreeGrafter"/>
</dbReference>
<dbReference type="PANTHER" id="PTHR16675">
    <property type="entry name" value="MHC CLASS I-RELATED"/>
    <property type="match status" value="1"/>
</dbReference>
<feature type="transmembrane region" description="Helical" evidence="7">
    <location>
        <begin position="322"/>
        <end position="344"/>
    </location>
</feature>
<evidence type="ECO:0000256" key="3">
    <source>
        <dbReference type="ARBA" id="ARBA00023136"/>
    </source>
</evidence>
<dbReference type="Proteomes" id="UP001488838">
    <property type="component" value="Unassembled WGS sequence"/>
</dbReference>
<feature type="compositionally biased region" description="Basic and acidic residues" evidence="6">
    <location>
        <begin position="133"/>
        <end position="145"/>
    </location>
</feature>
<dbReference type="GO" id="GO:0046703">
    <property type="term" value="F:natural killer cell lectin-like receptor binding"/>
    <property type="evidence" value="ECO:0007669"/>
    <property type="project" value="UniProtKB-ARBA"/>
</dbReference>
<name>A0AAW0HL94_MYOGA</name>
<protein>
    <submittedName>
        <fullName evidence="8">Uncharacterized protein</fullName>
    </submittedName>
</protein>
<keyword evidence="7" id="KW-1133">Transmembrane helix</keyword>
<dbReference type="EMBL" id="JBBHLL010000414">
    <property type="protein sequence ID" value="KAK7803524.1"/>
    <property type="molecule type" value="Genomic_DNA"/>
</dbReference>
<proteinExistence type="predicted"/>
<feature type="compositionally biased region" description="Polar residues" evidence="6">
    <location>
        <begin position="267"/>
        <end position="286"/>
    </location>
</feature>
<dbReference type="SUPFAM" id="SSF54452">
    <property type="entry name" value="MHC antigen-recognition domain"/>
    <property type="match status" value="1"/>
</dbReference>
<comment type="caution">
    <text evidence="8">The sequence shown here is derived from an EMBL/GenBank/DDBJ whole genome shotgun (WGS) entry which is preliminary data.</text>
</comment>
<dbReference type="PANTHER" id="PTHR16675:SF64">
    <property type="entry name" value="RETINOIC ACID EARLY TRANSCRIPT 1E"/>
    <property type="match status" value="1"/>
</dbReference>
<feature type="region of interest" description="Disordered" evidence="6">
    <location>
        <begin position="27"/>
        <end position="64"/>
    </location>
</feature>
<keyword evidence="7" id="KW-0812">Transmembrane</keyword>
<feature type="compositionally biased region" description="Low complexity" evidence="6">
    <location>
        <begin position="27"/>
        <end position="37"/>
    </location>
</feature>
<dbReference type="InterPro" id="IPR037055">
    <property type="entry name" value="MHC_I-like_Ag-recog_sf"/>
</dbReference>
<evidence type="ECO:0000256" key="1">
    <source>
        <dbReference type="ARBA" id="ARBA00004370"/>
    </source>
</evidence>
<keyword evidence="9" id="KW-1185">Reference proteome</keyword>
<dbReference type="Gene3D" id="3.30.500.10">
    <property type="entry name" value="MHC class I-like antigen recognition-like"/>
    <property type="match status" value="1"/>
</dbReference>
<organism evidence="8 9">
    <name type="scientific">Myodes glareolus</name>
    <name type="common">Bank vole</name>
    <name type="synonym">Clethrionomys glareolus</name>
    <dbReference type="NCBI Taxonomy" id="447135"/>
    <lineage>
        <taxon>Eukaryota</taxon>
        <taxon>Metazoa</taxon>
        <taxon>Chordata</taxon>
        <taxon>Craniata</taxon>
        <taxon>Vertebrata</taxon>
        <taxon>Euteleostomi</taxon>
        <taxon>Mammalia</taxon>
        <taxon>Eutheria</taxon>
        <taxon>Euarchontoglires</taxon>
        <taxon>Glires</taxon>
        <taxon>Rodentia</taxon>
        <taxon>Myomorpha</taxon>
        <taxon>Muroidea</taxon>
        <taxon>Cricetidae</taxon>
        <taxon>Arvicolinae</taxon>
        <taxon>Myodes</taxon>
    </lineage>
</organism>
<keyword evidence="2" id="KW-0732">Signal</keyword>
<dbReference type="AlphaFoldDB" id="A0AAW0HL94"/>
<dbReference type="GO" id="GO:0006955">
    <property type="term" value="P:immune response"/>
    <property type="evidence" value="ECO:0007669"/>
    <property type="project" value="TreeGrafter"/>
</dbReference>
<dbReference type="GO" id="GO:0002486">
    <property type="term" value="P:antigen processing and presentation of endogenous peptide antigen via MHC class I via ER pathway, TAP-independent"/>
    <property type="evidence" value="ECO:0007669"/>
    <property type="project" value="TreeGrafter"/>
</dbReference>
<evidence type="ECO:0000256" key="7">
    <source>
        <dbReference type="SAM" id="Phobius"/>
    </source>
</evidence>